<organism evidence="1 2">
    <name type="scientific">Armatimonas rosea</name>
    <dbReference type="NCBI Taxonomy" id="685828"/>
    <lineage>
        <taxon>Bacteria</taxon>
        <taxon>Bacillati</taxon>
        <taxon>Armatimonadota</taxon>
        <taxon>Armatimonadia</taxon>
        <taxon>Armatimonadales</taxon>
        <taxon>Armatimonadaceae</taxon>
        <taxon>Armatimonas</taxon>
    </lineage>
</organism>
<accession>A0A7W9SMV2</accession>
<dbReference type="Proteomes" id="UP000520814">
    <property type="component" value="Unassembled WGS sequence"/>
</dbReference>
<sequence length="145" mass="15235">MSTRPAAAQVASLDTNLTWIAYESDSADGLHVLHNGQAILTGSIESLSVDIDSEKGTITAILVRKEGGNISLFPGSVEIIAKGKRISLSAVSATSLEGLYFGLGVREDGTSDEVRGVKGLRVVFTPGLASAKLTWIEGDTEEVIF</sequence>
<comment type="caution">
    <text evidence="1">The sequence shown here is derived from an EMBL/GenBank/DDBJ whole genome shotgun (WGS) entry which is preliminary data.</text>
</comment>
<evidence type="ECO:0000313" key="1">
    <source>
        <dbReference type="EMBL" id="MBB6049536.1"/>
    </source>
</evidence>
<dbReference type="AlphaFoldDB" id="A0A7W9SMV2"/>
<evidence type="ECO:0000313" key="2">
    <source>
        <dbReference type="Proteomes" id="UP000520814"/>
    </source>
</evidence>
<dbReference type="RefSeq" id="WP_184193135.1">
    <property type="nucleotide sequence ID" value="NZ_JACHGW010000001.1"/>
</dbReference>
<keyword evidence="2" id="KW-1185">Reference proteome</keyword>
<protein>
    <submittedName>
        <fullName evidence="1">Uncharacterized protein</fullName>
    </submittedName>
</protein>
<dbReference type="EMBL" id="JACHGW010000001">
    <property type="protein sequence ID" value="MBB6049536.1"/>
    <property type="molecule type" value="Genomic_DNA"/>
</dbReference>
<reference evidence="1 2" key="1">
    <citation type="submission" date="2020-08" db="EMBL/GenBank/DDBJ databases">
        <title>Genomic Encyclopedia of Type Strains, Phase IV (KMG-IV): sequencing the most valuable type-strain genomes for metagenomic binning, comparative biology and taxonomic classification.</title>
        <authorList>
            <person name="Goeker M."/>
        </authorList>
    </citation>
    <scope>NUCLEOTIDE SEQUENCE [LARGE SCALE GENOMIC DNA]</scope>
    <source>
        <strain evidence="1 2">DSM 23562</strain>
    </source>
</reference>
<gene>
    <name evidence="1" type="ORF">HNQ39_001298</name>
</gene>
<name>A0A7W9SMV2_ARMRO</name>
<proteinExistence type="predicted"/>